<dbReference type="FunFam" id="3.40.50.980:FF:000001">
    <property type="entry name" value="Non-ribosomal peptide synthetase"/>
    <property type="match status" value="4"/>
</dbReference>
<dbReference type="EMBL" id="CP011076">
    <property type="protein sequence ID" value="AKF95856.1"/>
    <property type="molecule type" value="Genomic_DNA"/>
</dbReference>
<dbReference type="NCBIfam" id="TIGR01720">
    <property type="entry name" value="NRPS-para261"/>
    <property type="match status" value="1"/>
</dbReference>
<evidence type="ECO:0000256" key="8">
    <source>
        <dbReference type="ARBA" id="ARBA00023268"/>
    </source>
</evidence>
<dbReference type="SMART" id="SM00823">
    <property type="entry name" value="PKS_PP"/>
    <property type="match status" value="2"/>
</dbReference>
<dbReference type="InterPro" id="IPR036736">
    <property type="entry name" value="ACP-like_sf"/>
</dbReference>
<keyword evidence="3" id="KW-0596">Phosphopantetheine</keyword>
<dbReference type="SMART" id="SM00824">
    <property type="entry name" value="PKS_TE"/>
    <property type="match status" value="1"/>
</dbReference>
<dbReference type="GO" id="GO:0043041">
    <property type="term" value="P:amino acid activation for nonribosomal peptide biosynthetic process"/>
    <property type="evidence" value="ECO:0007669"/>
    <property type="project" value="TreeGrafter"/>
</dbReference>
<dbReference type="NCBIfam" id="TIGR01733">
    <property type="entry name" value="AA-adenyl-dom"/>
    <property type="match status" value="4"/>
</dbReference>
<gene>
    <name evidence="10" type="ORF">EX87_19885</name>
</gene>
<dbReference type="InterPro" id="IPR020806">
    <property type="entry name" value="PKS_PP-bd"/>
</dbReference>
<dbReference type="PANTHER" id="PTHR45527:SF1">
    <property type="entry name" value="FATTY ACID SYNTHASE"/>
    <property type="match status" value="1"/>
</dbReference>
<name>A0A0F6Y0N9_BRELA</name>
<dbReference type="InterPro" id="IPR045851">
    <property type="entry name" value="AMP-bd_C_sf"/>
</dbReference>
<dbReference type="InterPro" id="IPR029058">
    <property type="entry name" value="AB_hydrolase_fold"/>
</dbReference>
<dbReference type="FunFam" id="1.10.1200.10:FF:000005">
    <property type="entry name" value="Nonribosomal peptide synthetase 1"/>
    <property type="match status" value="3"/>
</dbReference>
<protein>
    <recommendedName>
        <fullName evidence="9">Carrier domain-containing protein</fullName>
    </recommendedName>
</protein>
<dbReference type="InterPro" id="IPR020845">
    <property type="entry name" value="AMP-binding_CS"/>
</dbReference>
<dbReference type="CDD" id="cd19543">
    <property type="entry name" value="DCL_NRPS"/>
    <property type="match status" value="2"/>
</dbReference>
<dbReference type="FunFam" id="2.30.38.10:FF:000001">
    <property type="entry name" value="Non-ribosomal peptide synthetase PvdI"/>
    <property type="match status" value="4"/>
</dbReference>
<dbReference type="InterPro" id="IPR001242">
    <property type="entry name" value="Condensation_dom"/>
</dbReference>
<dbReference type="SUPFAM" id="SSF52777">
    <property type="entry name" value="CoA-dependent acyltransferases"/>
    <property type="match status" value="10"/>
</dbReference>
<dbReference type="PANTHER" id="PTHR45527">
    <property type="entry name" value="NONRIBOSOMAL PEPTIDE SYNTHETASE"/>
    <property type="match status" value="1"/>
</dbReference>
<dbReference type="NCBIfam" id="NF003417">
    <property type="entry name" value="PRK04813.1"/>
    <property type="match status" value="4"/>
</dbReference>
<keyword evidence="10" id="KW-0614">Plasmid</keyword>
<dbReference type="FunFam" id="3.30.559.30:FF:000001">
    <property type="entry name" value="Non-ribosomal peptide synthetase"/>
    <property type="match status" value="1"/>
</dbReference>
<evidence type="ECO:0000256" key="2">
    <source>
        <dbReference type="ARBA" id="ARBA00006432"/>
    </source>
</evidence>
<accession>A0A0F6Y0N9</accession>
<sequence length="4877" mass="557450">MNTADIQDIFPLSPMQEGILFHSIMNNHSNAYFEQFDFTVEGHVAVECLQESMNKVIAHYDILRTVFIYQNVSKPRQVVLKKRDSHIHFQDISHLPASDIEPFIEQFKADDREKGFDISKDVLLRMSIFRVAEQSYRFIWSYHHIIMDGWCRGIIITALFDCYRALLHNQPILLEKTQPYSTYIKWLGKRDKKEALAYWKTYLHEYEQQVELPFSRGQAVQEGYLPEEVRLLLDREVTKGLVQLAKKNHVTLNTVFQALWGLLLQRYNDTDDVVFGSVVSGRPAEIKGIESMVGLFINTIPVRIQSDQLSFSTWIQQLQKNSVAAEAYSYSPLYEIQAESILKQELIHHIMVFENFPLQQGLEQAKHVGFSIEQVSTIERTNYDLTIIVEPSEEVLIKFCYNANRYDRENIQRVAGHLMQAAQAVLKQPDIKVEDIELLTKSEERQLLLEFNDTMANYPRNATIHQLFEEQAKKTPDHIAVVAQEGQLTYQELNERANRLARVLRAKGVQADSIVGLMIERSLDMIIGIFGILKAGGAYLPIDPGYPQERIEYLLEDSGTSILLLSQSLKEHVEFSGVTMRLDELKLDEGDGSNLEPVSLSEHLAYIIYTSGSTGKPKGVMVEHHSVVNRLLWMQKRYPLENRDVILQKTPISFDVSVWELFWWSWTGAKVCLLPPGGEKDPRTIVQAIERHQVTTMHFVPSMLHMFLESVALRQEAHRLRYLRRVFTSGEALHAKHGERFRTLLYQANGTTLHNLYGPTEATVDVSFYDCPMDGPITQIPIGKPIDNTRLYIVNRQGRMQGIGMPGELCITGVGVARGYYHRPDLTEEKFVTNPFNPSERMYRTGDLARWLPDGNIEYMGRIDHQVKIRGNRIELGEIESRLLQLPSVKETVVMARPDREGNNYLTAYYVAEEKLSISDVRKQLSQALPSYMIPSYFIQVESMPLTSNGKVDRKALPEPEGNAEKGREYLAPRNQLEEQLTLIWQAVLGIESIGVRDNFFELGGHSLKATALVARIHQQLQVEVPLREVFQSPTIEGLARVMSRLDTNVYASIEPVGEQDMYPVSSAQKRLYVLQQLEGAEQGYNMPAALLIEGPLNRERFEWTVTQLVSRHEALRTSFELVNGTPVQRIQQHAKAKVSFWEMEESEVEAHIREFVRPFDLSCAPLLRVALLRIKADRHVLLFDMHHIISDGVSMNVLVEEFAKLYEGEQLPSLRIQYKDYAVWQQTWLQSEQYKAQERFWLEQLSKELPVLELPTDYPRPAVKSFSGDQVAFTLDAETTQGLHRIAREHGSTLYMVLLAAYSALLSRYSGQNEIIVGTPVAGRPHADLERVMGMFVNTVALRCFPDGKKTFKAYLQEVKLTSLQAYEHADFPFEELVEKLDVPRDLSRNPVFDAMFVLQNMDRKPLQAKDLWVVPHSFSQTAAKFDLTLQAEEAKDVIECSLEYSTALFRKETMQRWTRHFMQMLKAIAKDPEVEISRLEMLSETEKRELLVQFNDTAAEYPRDTTIYQLFEKQAEKTPDHIAVVFDDQRLTYRELNEWANQLARTLRAQGVQSESVVGLMVERSLEMIVGILGILKAGGAYLPIDPAYPQERIRYMLSNSGTELVVTRKQFESSINVPGLYFEDSIIGRQSTENVDVQLASHHLAYIIYTSGTTGQPKGVMIEHQSILNTIQWKVTAYHYQDARVLMLNPFVFDSFVTHFFAPIVSGSTVYFLNEQEAKDPTWIKRVIREQSITHLQSPPSFYSALLEGMSAKDLQSVRNIVVAGEKVSKGLVETIRSLHPDIEIVNEYGPTENSVITSALPIKGTPELITIGRPIANTRVYILGKHQELQPTGIAGEIYISGRGLARGYIHDEELTAQKFVVNPFNPTERMYKTGDQARWLPTGEIEYLGRIDYQVKIRGFRIELWEIEDRLLAYQGIKEAVVVDREDSHGTRLLCAYYVTTGQAPEVANLRKHVSEGLPEYMVPSYFIRLESMPLTSNGKVNRKALPEPKGSLETGREYVAPRNQLEEQLTHIWQDVLGIERIGMHDNFFELGGHSLKATALVARMHQQLQSEVTLREIFQNPTIEGIAKLISGMKKNTYASIQPVRKRDYYPVSSAQKRLYILQQLEGAEQGYNMPVALLVEGLLDQERFKRTITQLVSRHEALRTSFELVNGELVQRVHQHAEAEVKLLEVEESEGKTHIRAFIRSFNLSRAPLLRAALLRIAPDRHILVFDMHHIISDGISMNVLIEEFVKLYEGEELPPLRIQYKDYAVWQQDWLQSTQYRAQERYWLEQLAGELPVLELPTDYPRPATQSFHGDQVTFTLDEKITQGLYQMARDQESTLYMVLLAAYSAFLNKYSGQNEIVIGSPVAGRPHADLERVMGMFVNTVALRCFPDTEKTFKMYLQEVKQTALKAYENADYPFEEIVEKLNVARDLSRNPVFDTLFVLHNANQAELNIQGLQFKPYQNDYSMAKFDLTLSGVEVGETIECSMEYATALYKRQTVERMAKHFQQFIGVIVKNPEAKLSSVEVITPEEKTQILEVWGATAADYPREKTIHELFEEQVERTPERVAVIEEGGQLTYRELNEQANKLARTLRSEGVHADKPVGIMVERSLELIVGIFGILKAGGAYVPIDPEYPKERIRFMLQDSGANLLLVQEHLRERASFAGKFIDLNDVGSYSEDGSNLELINGAKDMAYVIYTSGTTGQPKGVMIEHSSVINRLLWMQKKYPITENDTILQKTTITFDVSVWELFWWALVGARVCLLPVGGEKNPAVIVNTLKEQSITTLHFVPSMLQAFLEYIQQRTYEEEKDKLASLRRVFTSGEALLASQVAQFHRFIVPVSKAQIINLYGPTEATVDVTYFDCQEGEAYTNIPIGKPIDNTQLYIVNSKNQPQPIGVAGELCIAGVGLARGYLNRPELTAEKFVHNPFLPGERMYRTGDLARWLSDGNIEYLGRIDHQVKIRGYRIELGEVEAQLLKTGYVREAVAVAREDGSEQKALCAYFVADQKLTVSELRESLSQELPGYMIPSYFVQVERMPLAMNGKLDRKALPAPSHNLQTGTAYVAPRTEVERALVSIWQSVLGVKAIGLLDNYFDLGGDSIKALQISSRLYQEGYRLELKDLFKYPTVAKLSPYVQFVNRMADQREVKGEARLTPIQSWFFEQKFADAHHFNQSVMLYRKEGFDENSLRKVMQKITEHHDALRIVFCQNDSGRYTAWNRGIDEGELFSFEVVNLREETEYAQLIEAKANEIQSSINMKEGPLMKLGLFQCAEGDHLLIVIHHLVVDGVSWRILFEDIATGYEQARNGADIRFPKKTDSFRLWAEQLASYATNQANENERAYWQYIAQIENKPLPRDYKHDDVRIRDNETVTVQWDRDETKQLVKQAHWAYNTEMNDLLLTALGRALHSWAGLDQVIVNLEGHGRESIIKNMDIARTVGWFTSQYPVVLEMKPEQNLPYLIKRVKEGLRHIPQKGIGYGIIRYLSDHQGNSYNIEPQISFNYLGQFDQDLQNNAMQISPYSVGDTISKNTARPYVLDLNGMIAGEELSLTISYSSKEYRRETIERLAGLLRESLREVIAHCVTKEQKELTPSDVLLKGLTVEELEQLIEQTQHVGELENAYTLTPMQKGMLFHSLVNPHLGAYFEQTTFTLQGAFDVIAFEKSLNVLVQRNEVLRTNFYSGWKEHPVQVVFREKPAGFLYEDLRELNEEQCEAYIATLLRRDKDKGFDLAHDTLMRVTILRTKDETYRFVWSFHHILMDGWCLSLIAKEVFEIYFAYQEQSQPQLAPVRPYSSFIEWLEKQDAEAASRYWHDYLEGYEHQTILGKTKRQEKPAEFVVKRHIISLSEQLTQRMNQIAKQQNVTVNTLMQTAWGILLQKYNDNQDVVFGSVVSGRPTEVPGIESIIGLFINTIPVRVRCEAEATAAEVMEMLQEQALASRAYDTYPLYEIQAQTEQKQSLITHIMVFENYPVQQQMEQLGSSSSTGFEIVNVETVEQTNYDFNLIVVPGAEIGIRLEYNASVYDQASVERIGGHLVHIMEQIIQNPQITMKELDLLTEEEKTQILEVWGNTAASYPREKTIHQLFEEQVERTPHQVAVVFENKQLTYRELNEKANRLARVLRAQGVGPDQAVGILVERSLEMIVGILAILKAGGPYVPINPEYPEERIRFMLEDSGIKLLLLQSQLQERITFTGELVILDESHAPDGDGSNLEPIVQANNLIYIIYTSGTTGQPKGVMIEHQSVVNTICWFSDRYFEQMNYKMLFMAEYTFDPSVDQIFATLLNGATLHCIRKDMLWNKKYLVDYITANEITILNISPAFMQELLADAEKIVCLHTLISGGEQLDDALKAKLMSKGYKLHNHYGPTETTIEVIAGECDKQTPVALGKPISNTLVYILNKYRQLQPVGVAGELFISGEGLARGYLNRAELTAEKFVANPFIPGTRMYKTGDFARWLPDGTIEYLGRIDNQVKIRGHRIETGEIVSQLLRNPGVKQAAVAVQEIQEGQKELSAYVILEDGLTVADVRSTLAKHLPGYMMPSYFVRLDEMPLTSNGKINYKKLQEMAPLLNTGGEQVTLMTRMEAELVRIWQEVLGLDHIGVHDNFYEIGGHSLRMIQVISKIYAELSIEIPYVFEIQTIKDMAKQMLVWETNTNFEKTVTLMNQTGHINLFCFPPIIGLGYIYKRLAELLQDQATVYAFNFVHEENLIEHYINHILEIQPEGPFVLVGYSAGGNVAFEVAKALENLHHEVSDIILLDSMRKNEIVVQKEDEIDREVEQIVNEFAVKQKLDVTLLKDKAASRYKSYKQYMNLVTNKECIHAEIHCIWAQQPDTIELLFEQALWKDATAGSLTEFEGHGSHMDMMDEPYISKNIVYIIEILQKIRFRKQENQFTL</sequence>
<evidence type="ECO:0000256" key="5">
    <source>
        <dbReference type="ARBA" id="ARBA00022598"/>
    </source>
</evidence>
<dbReference type="Gene3D" id="2.30.38.10">
    <property type="entry name" value="Luciferase, Domain 3"/>
    <property type="match status" value="4"/>
</dbReference>
<comment type="similarity">
    <text evidence="2">Belongs to the ATP-dependent AMP-binding enzyme family.</text>
</comment>
<feature type="domain" description="Carrier" evidence="9">
    <location>
        <begin position="972"/>
        <end position="1047"/>
    </location>
</feature>
<dbReference type="Pfam" id="PF00550">
    <property type="entry name" value="PP-binding"/>
    <property type="match status" value="4"/>
</dbReference>
<dbReference type="SUPFAM" id="SSF47336">
    <property type="entry name" value="ACP-like"/>
    <property type="match status" value="4"/>
</dbReference>
<dbReference type="FunFam" id="3.40.50.980:FF:000002">
    <property type="entry name" value="Enterobactin synthetase component F"/>
    <property type="match status" value="2"/>
</dbReference>
<dbReference type="CDD" id="cd05930">
    <property type="entry name" value="A_NRPS"/>
    <property type="match status" value="3"/>
</dbReference>
<dbReference type="InterPro" id="IPR010071">
    <property type="entry name" value="AA_adenyl_dom"/>
</dbReference>
<dbReference type="InterPro" id="IPR010060">
    <property type="entry name" value="NRPS_synth"/>
</dbReference>
<feature type="domain" description="Carrier" evidence="9">
    <location>
        <begin position="2006"/>
        <end position="2081"/>
    </location>
</feature>
<dbReference type="CDD" id="cd19531">
    <property type="entry name" value="LCL_NRPS-like"/>
    <property type="match status" value="2"/>
</dbReference>
<dbReference type="GO" id="GO:0005829">
    <property type="term" value="C:cytosol"/>
    <property type="evidence" value="ECO:0007669"/>
    <property type="project" value="TreeGrafter"/>
</dbReference>
<dbReference type="InterPro" id="IPR020802">
    <property type="entry name" value="TesA-like"/>
</dbReference>
<evidence type="ECO:0000256" key="4">
    <source>
        <dbReference type="ARBA" id="ARBA00022553"/>
    </source>
</evidence>
<dbReference type="Gene3D" id="3.30.559.10">
    <property type="entry name" value="Chloramphenicol acetyltransferase-like domain"/>
    <property type="match status" value="5"/>
</dbReference>
<dbReference type="FunFam" id="3.40.50.12780:FF:000012">
    <property type="entry name" value="Non-ribosomal peptide synthetase"/>
    <property type="match status" value="4"/>
</dbReference>
<feature type="domain" description="Carrier" evidence="9">
    <location>
        <begin position="4561"/>
        <end position="4637"/>
    </location>
</feature>
<evidence type="ECO:0000259" key="9">
    <source>
        <dbReference type="PROSITE" id="PS50075"/>
    </source>
</evidence>
<evidence type="ECO:0000313" key="10">
    <source>
        <dbReference type="EMBL" id="AKF95856.1"/>
    </source>
</evidence>
<dbReference type="Gene3D" id="1.10.287.490">
    <property type="entry name" value="Helix hairpin bin"/>
    <property type="match status" value="1"/>
</dbReference>
<keyword evidence="8" id="KW-0511">Multifunctional enzyme</keyword>
<dbReference type="Gene3D" id="3.30.300.30">
    <property type="match status" value="4"/>
</dbReference>
<dbReference type="FunFam" id="3.30.300.30:FF:000010">
    <property type="entry name" value="Enterobactin synthetase component F"/>
    <property type="match status" value="3"/>
</dbReference>
<dbReference type="GO" id="GO:0017000">
    <property type="term" value="P:antibiotic biosynthetic process"/>
    <property type="evidence" value="ECO:0007669"/>
    <property type="project" value="UniProtKB-KW"/>
</dbReference>
<dbReference type="GO" id="GO:0008610">
    <property type="term" value="P:lipid biosynthetic process"/>
    <property type="evidence" value="ECO:0007669"/>
    <property type="project" value="UniProtKB-ARBA"/>
</dbReference>
<feature type="domain" description="Carrier" evidence="9">
    <location>
        <begin position="3054"/>
        <end position="3128"/>
    </location>
</feature>
<organism evidence="10">
    <name type="scientific">Brevibacillus laterosporus</name>
    <name type="common">Bacillus laterosporus</name>
    <dbReference type="NCBI Taxonomy" id="1465"/>
    <lineage>
        <taxon>Bacteria</taxon>
        <taxon>Bacillati</taxon>
        <taxon>Bacillota</taxon>
        <taxon>Bacilli</taxon>
        <taxon>Bacillales</taxon>
        <taxon>Paenibacillaceae</taxon>
        <taxon>Brevibacillus</taxon>
    </lineage>
</organism>
<dbReference type="NCBIfam" id="NF004282">
    <property type="entry name" value="PRK05691.1"/>
    <property type="match status" value="6"/>
</dbReference>
<keyword evidence="4" id="KW-0597">Phosphoprotein</keyword>
<dbReference type="PROSITE" id="PS50075">
    <property type="entry name" value="CARRIER"/>
    <property type="match status" value="4"/>
</dbReference>
<dbReference type="Gene3D" id="3.40.50.1820">
    <property type="entry name" value="alpha/beta hydrolase"/>
    <property type="match status" value="1"/>
</dbReference>
<evidence type="ECO:0000256" key="1">
    <source>
        <dbReference type="ARBA" id="ARBA00001957"/>
    </source>
</evidence>
<dbReference type="InterPro" id="IPR023213">
    <property type="entry name" value="CAT-like_dom_sf"/>
</dbReference>
<dbReference type="PROSITE" id="PS00012">
    <property type="entry name" value="PHOSPHOPANTETHEINE"/>
    <property type="match status" value="4"/>
</dbReference>
<evidence type="ECO:0000256" key="3">
    <source>
        <dbReference type="ARBA" id="ARBA00022450"/>
    </source>
</evidence>
<dbReference type="SUPFAM" id="SSF56801">
    <property type="entry name" value="Acetyl-CoA synthetase-like"/>
    <property type="match status" value="4"/>
</dbReference>
<dbReference type="RefSeq" id="WP_051870643.1">
    <property type="nucleotide sequence ID" value="NZ_CP011076.1"/>
</dbReference>
<proteinExistence type="inferred from homology"/>
<dbReference type="InterPro" id="IPR006162">
    <property type="entry name" value="Ppantetheine_attach_site"/>
</dbReference>
<reference evidence="10" key="1">
    <citation type="submission" date="2015-03" db="EMBL/GenBank/DDBJ databases">
        <title>MIGS Cultured Bacterial/Archaeal sample from Brevibacillus laterosporus.</title>
        <authorList>
            <person name="Zeng D."/>
            <person name="Zhu L."/>
            <person name="Dong G."/>
            <person name="Ye W."/>
            <person name="Ren D."/>
            <person name="Wu L."/>
            <person name="Xu J."/>
            <person name="Li G."/>
            <person name="Guo L."/>
        </authorList>
    </citation>
    <scope>NUCLEOTIDE SEQUENCE</scope>
    <source>
        <strain evidence="10">B9</strain>
        <plasmid evidence="10">unnamed2</plasmid>
    </source>
</reference>
<dbReference type="Pfam" id="PF00975">
    <property type="entry name" value="Thioesterase"/>
    <property type="match status" value="1"/>
</dbReference>
<dbReference type="GO" id="GO:0044550">
    <property type="term" value="P:secondary metabolite biosynthetic process"/>
    <property type="evidence" value="ECO:0007669"/>
    <property type="project" value="UniProtKB-ARBA"/>
</dbReference>
<dbReference type="Gene3D" id="3.30.559.30">
    <property type="entry name" value="Nonribosomal peptide synthetase, condensation domain"/>
    <property type="match status" value="5"/>
</dbReference>
<keyword evidence="5" id="KW-0436">Ligase</keyword>
<dbReference type="InterPro" id="IPR025110">
    <property type="entry name" value="AMP-bd_C"/>
</dbReference>
<comment type="cofactor">
    <cofactor evidence="1">
        <name>pantetheine 4'-phosphate</name>
        <dbReference type="ChEBI" id="CHEBI:47942"/>
    </cofactor>
</comment>
<dbReference type="Gene3D" id="3.40.50.980">
    <property type="match status" value="8"/>
</dbReference>
<dbReference type="InterPro" id="IPR001031">
    <property type="entry name" value="Thioesterase"/>
</dbReference>
<dbReference type="CDD" id="cd19534">
    <property type="entry name" value="E_NRPS"/>
    <property type="match status" value="1"/>
</dbReference>
<geneLocation type="plasmid" evidence="10">
    <name>unnamed2</name>
</geneLocation>
<keyword evidence="7" id="KW-0045">Antibiotic biosynthesis</keyword>
<dbReference type="GO" id="GO:0016874">
    <property type="term" value="F:ligase activity"/>
    <property type="evidence" value="ECO:0007669"/>
    <property type="project" value="UniProtKB-KW"/>
</dbReference>
<dbReference type="InterPro" id="IPR000873">
    <property type="entry name" value="AMP-dep_synth/lig_dom"/>
</dbReference>
<dbReference type="PROSITE" id="PS00455">
    <property type="entry name" value="AMP_BINDING"/>
    <property type="match status" value="4"/>
</dbReference>
<dbReference type="Pfam" id="PF00501">
    <property type="entry name" value="AMP-binding"/>
    <property type="match status" value="4"/>
</dbReference>
<evidence type="ECO:0000256" key="7">
    <source>
        <dbReference type="ARBA" id="ARBA00023194"/>
    </source>
</evidence>
<dbReference type="InterPro" id="IPR009081">
    <property type="entry name" value="PP-bd_ACP"/>
</dbReference>
<dbReference type="SUPFAM" id="SSF53474">
    <property type="entry name" value="alpha/beta-Hydrolases"/>
    <property type="match status" value="1"/>
</dbReference>
<keyword evidence="6" id="KW-0677">Repeat</keyword>
<dbReference type="Pfam" id="PF13193">
    <property type="entry name" value="AMP-binding_C"/>
    <property type="match status" value="4"/>
</dbReference>
<dbReference type="Gene3D" id="1.10.1200.10">
    <property type="entry name" value="ACP-like"/>
    <property type="match status" value="4"/>
</dbReference>
<dbReference type="Pfam" id="PF00668">
    <property type="entry name" value="Condensation"/>
    <property type="match status" value="5"/>
</dbReference>
<dbReference type="GO" id="GO:0031177">
    <property type="term" value="F:phosphopantetheine binding"/>
    <property type="evidence" value="ECO:0007669"/>
    <property type="project" value="InterPro"/>
</dbReference>
<evidence type="ECO:0000256" key="6">
    <source>
        <dbReference type="ARBA" id="ARBA00022737"/>
    </source>
</evidence>